<dbReference type="InterPro" id="IPR014729">
    <property type="entry name" value="Rossmann-like_a/b/a_fold"/>
</dbReference>
<dbReference type="Pfam" id="PF00582">
    <property type="entry name" value="Usp"/>
    <property type="match status" value="1"/>
</dbReference>
<reference evidence="2 3" key="1">
    <citation type="submission" date="2024-01" db="EMBL/GenBank/DDBJ databases">
        <title>The genome of the rayed Mediterranean limpet Patella caerulea (Linnaeus, 1758).</title>
        <authorList>
            <person name="Anh-Thu Weber A."/>
            <person name="Halstead-Nussloch G."/>
        </authorList>
    </citation>
    <scope>NUCLEOTIDE SEQUENCE [LARGE SCALE GENOMIC DNA]</scope>
    <source>
        <strain evidence="2">AATW-2023a</strain>
        <tissue evidence="2">Whole specimen</tissue>
    </source>
</reference>
<dbReference type="InterPro" id="IPR006016">
    <property type="entry name" value="UspA"/>
</dbReference>
<dbReference type="EMBL" id="JAZGQO010000010">
    <property type="protein sequence ID" value="KAK6176769.1"/>
    <property type="molecule type" value="Genomic_DNA"/>
</dbReference>
<keyword evidence="3" id="KW-1185">Reference proteome</keyword>
<accession>A0AAN8JI32</accession>
<gene>
    <name evidence="2" type="ORF">SNE40_015004</name>
</gene>
<dbReference type="Proteomes" id="UP001347796">
    <property type="component" value="Unassembled WGS sequence"/>
</dbReference>
<dbReference type="PANTHER" id="PTHR46989">
    <property type="entry name" value="USP DOMAIN-CONTAINING PROTEIN"/>
    <property type="match status" value="1"/>
</dbReference>
<name>A0AAN8JI32_PATCE</name>
<proteinExistence type="predicted"/>
<dbReference type="PRINTS" id="PR01438">
    <property type="entry name" value="UNVRSLSTRESS"/>
</dbReference>
<evidence type="ECO:0000313" key="2">
    <source>
        <dbReference type="EMBL" id="KAK6176769.1"/>
    </source>
</evidence>
<evidence type="ECO:0000313" key="3">
    <source>
        <dbReference type="Proteomes" id="UP001347796"/>
    </source>
</evidence>
<comment type="caution">
    <text evidence="2">The sequence shown here is derived from an EMBL/GenBank/DDBJ whole genome shotgun (WGS) entry which is preliminary data.</text>
</comment>
<protein>
    <recommendedName>
        <fullName evidence="1">UspA domain-containing protein</fullName>
    </recommendedName>
</protein>
<dbReference type="InterPro" id="IPR006015">
    <property type="entry name" value="Universal_stress_UspA"/>
</dbReference>
<sequence length="178" mass="20055">MATSEVPVTLRKVVVAIDGSKHAQNALDWYIKQVYRPTDEVILVYIPELSDLLQASRWENTVYMFDRTVVQSLLDSEQARIQKELTGFAELLQSYKVTGRVRSIVASKAGEGILQGVEEEKAEFVVVGCRGLGKIRRTFMGSVSDFVVHHSPVPVFVVRSPDDKETEKEKEKEKGKDK</sequence>
<dbReference type="SUPFAM" id="SSF52402">
    <property type="entry name" value="Adenine nucleotide alpha hydrolases-like"/>
    <property type="match status" value="1"/>
</dbReference>
<dbReference type="AlphaFoldDB" id="A0AAN8JI32"/>
<organism evidence="2 3">
    <name type="scientific">Patella caerulea</name>
    <name type="common">Rayed Mediterranean limpet</name>
    <dbReference type="NCBI Taxonomy" id="87958"/>
    <lineage>
        <taxon>Eukaryota</taxon>
        <taxon>Metazoa</taxon>
        <taxon>Spiralia</taxon>
        <taxon>Lophotrochozoa</taxon>
        <taxon>Mollusca</taxon>
        <taxon>Gastropoda</taxon>
        <taxon>Patellogastropoda</taxon>
        <taxon>Patelloidea</taxon>
        <taxon>Patellidae</taxon>
        <taxon>Patella</taxon>
    </lineage>
</organism>
<dbReference type="Gene3D" id="3.40.50.620">
    <property type="entry name" value="HUPs"/>
    <property type="match status" value="1"/>
</dbReference>
<dbReference type="CDD" id="cd23659">
    <property type="entry name" value="USP_At3g01520-like"/>
    <property type="match status" value="1"/>
</dbReference>
<dbReference type="PANTHER" id="PTHR46989:SF3">
    <property type="entry name" value="USPA DOMAIN-CONTAINING PROTEIN"/>
    <property type="match status" value="1"/>
</dbReference>
<evidence type="ECO:0000259" key="1">
    <source>
        <dbReference type="Pfam" id="PF00582"/>
    </source>
</evidence>
<feature type="domain" description="UspA" evidence="1">
    <location>
        <begin position="11"/>
        <end position="159"/>
    </location>
</feature>